<proteinExistence type="predicted"/>
<dbReference type="AlphaFoldDB" id="A0A7S7SLX4"/>
<name>A0A7S7SLX4_PALFE</name>
<reference evidence="1 2" key="1">
    <citation type="submission" date="2020-10" db="EMBL/GenBank/DDBJ databases">
        <title>Complete genome sequence of Paludibaculum fermentans P105T, a facultatively anaerobic acidobacterium capable of dissimilatory Fe(III) reduction.</title>
        <authorList>
            <person name="Dedysh S.N."/>
            <person name="Beletsky A.V."/>
            <person name="Kulichevskaya I.S."/>
            <person name="Mardanov A.V."/>
            <person name="Ravin N.V."/>
        </authorList>
    </citation>
    <scope>NUCLEOTIDE SEQUENCE [LARGE SCALE GENOMIC DNA]</scope>
    <source>
        <strain evidence="1 2">P105</strain>
    </source>
</reference>
<keyword evidence="2" id="KW-1185">Reference proteome</keyword>
<gene>
    <name evidence="1" type="ORF">IRI77_04925</name>
</gene>
<dbReference type="KEGG" id="pfer:IRI77_04925"/>
<dbReference type="Proteomes" id="UP000593892">
    <property type="component" value="Chromosome"/>
</dbReference>
<dbReference type="EMBL" id="CP063849">
    <property type="protein sequence ID" value="QOY89303.1"/>
    <property type="molecule type" value="Genomic_DNA"/>
</dbReference>
<evidence type="ECO:0000313" key="2">
    <source>
        <dbReference type="Proteomes" id="UP000593892"/>
    </source>
</evidence>
<organism evidence="1 2">
    <name type="scientific">Paludibaculum fermentans</name>
    <dbReference type="NCBI Taxonomy" id="1473598"/>
    <lineage>
        <taxon>Bacteria</taxon>
        <taxon>Pseudomonadati</taxon>
        <taxon>Acidobacteriota</taxon>
        <taxon>Terriglobia</taxon>
        <taxon>Bryobacterales</taxon>
        <taxon>Bryobacteraceae</taxon>
        <taxon>Paludibaculum</taxon>
    </lineage>
</organism>
<accession>A0A7S7SLX4</accession>
<dbReference type="RefSeq" id="WP_194450965.1">
    <property type="nucleotide sequence ID" value="NZ_CP063849.1"/>
</dbReference>
<sequence>MSNNTGSDLSEVLRRVVEEVAVPVSSDLDGPALMRQMEETMATGGSPLSSSLLSSMVSSSLAPVVSKSSSGGAASWVSWVNPLVGGLMSLFDGGSDDTQAALAPFVMPAKQKYDVAFSENGGDLMMPLDRGEDGRVRSAGANVVVQVEAMDSRSFVDRAPEIAQAVKRALLESQGLSGVMQEF</sequence>
<evidence type="ECO:0000313" key="1">
    <source>
        <dbReference type="EMBL" id="QOY89303.1"/>
    </source>
</evidence>
<protein>
    <submittedName>
        <fullName evidence="1">Uncharacterized protein</fullName>
    </submittedName>
</protein>